<keyword evidence="1" id="KW-0472">Membrane</keyword>
<evidence type="ECO:0000256" key="1">
    <source>
        <dbReference type="SAM" id="Phobius"/>
    </source>
</evidence>
<sequence length="225" mass="23478">MYAYIPDSPRALSAFSTIENQAAILSAFGLYLLSTDTILRAFVLTAIVLFSLAHSLGKTGLFLSLGSNTGDGEAASEADSLATLGGTLSFLSPSGLFPTLCGLATWMLLESFFMEAYAGGYKGIVAMVSGSVLAISEGMATGAIFKVLSFSGVFRRIRARRHGLEGATVLATGILLVVLFALSTAFVPETFIGGLPQVLVARGLMIESSSHQLTLACCPQFTSSP</sequence>
<comment type="caution">
    <text evidence="2">The sequence shown here is derived from an EMBL/GenBank/DDBJ whole genome shotgun (WGS) entry which is preliminary data.</text>
</comment>
<keyword evidence="1" id="KW-0812">Transmembrane</keyword>
<name>A0AA37BPF7_9ARCH</name>
<evidence type="ECO:0000313" key="3">
    <source>
        <dbReference type="Proteomes" id="UP000632195"/>
    </source>
</evidence>
<accession>A0AA37BPF7</accession>
<keyword evidence="1" id="KW-1133">Transmembrane helix</keyword>
<protein>
    <submittedName>
        <fullName evidence="2">Uncharacterized protein</fullName>
    </submittedName>
</protein>
<feature type="transmembrane region" description="Helical" evidence="1">
    <location>
        <begin position="38"/>
        <end position="57"/>
    </location>
</feature>
<feature type="transmembrane region" description="Helical" evidence="1">
    <location>
        <begin position="12"/>
        <end position="32"/>
    </location>
</feature>
<feature type="transmembrane region" description="Helical" evidence="1">
    <location>
        <begin position="166"/>
        <end position="187"/>
    </location>
</feature>
<organism evidence="2 3">
    <name type="scientific">Thermogymnomonas acidicola</name>
    <dbReference type="NCBI Taxonomy" id="399579"/>
    <lineage>
        <taxon>Archaea</taxon>
        <taxon>Methanobacteriati</taxon>
        <taxon>Thermoplasmatota</taxon>
        <taxon>Thermoplasmata</taxon>
        <taxon>Thermoplasmatales</taxon>
        <taxon>Thermogymnomonas</taxon>
    </lineage>
</organism>
<dbReference type="RefSeq" id="WP_188679393.1">
    <property type="nucleotide sequence ID" value="NZ_BMNY01000001.1"/>
</dbReference>
<reference evidence="2" key="1">
    <citation type="journal article" date="2014" name="Int. J. Syst. Evol. Microbiol.">
        <title>Complete genome sequence of Corynebacterium casei LMG S-19264T (=DSM 44701T), isolated from a smear-ripened cheese.</title>
        <authorList>
            <consortium name="US DOE Joint Genome Institute (JGI-PGF)"/>
            <person name="Walter F."/>
            <person name="Albersmeier A."/>
            <person name="Kalinowski J."/>
            <person name="Ruckert C."/>
        </authorList>
    </citation>
    <scope>NUCLEOTIDE SEQUENCE</scope>
    <source>
        <strain evidence="2">JCM 13583</strain>
    </source>
</reference>
<dbReference type="AlphaFoldDB" id="A0AA37BPF7"/>
<dbReference type="Proteomes" id="UP000632195">
    <property type="component" value="Unassembled WGS sequence"/>
</dbReference>
<evidence type="ECO:0000313" key="2">
    <source>
        <dbReference type="EMBL" id="GGM66626.1"/>
    </source>
</evidence>
<feature type="transmembrane region" description="Helical" evidence="1">
    <location>
        <begin position="90"/>
        <end position="109"/>
    </location>
</feature>
<feature type="transmembrane region" description="Helical" evidence="1">
    <location>
        <begin position="121"/>
        <end position="145"/>
    </location>
</feature>
<gene>
    <name evidence="2" type="ORF">GCM10007108_00990</name>
</gene>
<proteinExistence type="predicted"/>
<dbReference type="EMBL" id="BMNY01000001">
    <property type="protein sequence ID" value="GGM66626.1"/>
    <property type="molecule type" value="Genomic_DNA"/>
</dbReference>
<keyword evidence="3" id="KW-1185">Reference proteome</keyword>
<reference evidence="2" key="2">
    <citation type="submission" date="2022-09" db="EMBL/GenBank/DDBJ databases">
        <authorList>
            <person name="Sun Q."/>
            <person name="Ohkuma M."/>
        </authorList>
    </citation>
    <scope>NUCLEOTIDE SEQUENCE</scope>
    <source>
        <strain evidence="2">JCM 13583</strain>
    </source>
</reference>